<dbReference type="EMBL" id="CAJPDS010000051">
    <property type="protein sequence ID" value="CAF9929312.1"/>
    <property type="molecule type" value="Genomic_DNA"/>
</dbReference>
<keyword evidence="3" id="KW-1185">Reference proteome</keyword>
<evidence type="ECO:0000256" key="1">
    <source>
        <dbReference type="SAM" id="MobiDB-lite"/>
    </source>
</evidence>
<dbReference type="AlphaFoldDB" id="A0A8H3FUH1"/>
<organism evidence="2 3">
    <name type="scientific">Heterodermia speciosa</name>
    <dbReference type="NCBI Taxonomy" id="116794"/>
    <lineage>
        <taxon>Eukaryota</taxon>
        <taxon>Fungi</taxon>
        <taxon>Dikarya</taxon>
        <taxon>Ascomycota</taxon>
        <taxon>Pezizomycotina</taxon>
        <taxon>Lecanoromycetes</taxon>
        <taxon>OSLEUM clade</taxon>
        <taxon>Lecanoromycetidae</taxon>
        <taxon>Caliciales</taxon>
        <taxon>Physciaceae</taxon>
        <taxon>Heterodermia</taxon>
    </lineage>
</organism>
<name>A0A8H3FUH1_9LECA</name>
<dbReference type="OrthoDB" id="5364416at2759"/>
<reference evidence="2" key="1">
    <citation type="submission" date="2021-03" db="EMBL/GenBank/DDBJ databases">
        <authorList>
            <person name="Tagirdzhanova G."/>
        </authorList>
    </citation>
    <scope>NUCLEOTIDE SEQUENCE</scope>
</reference>
<accession>A0A8H3FUH1</accession>
<gene>
    <name evidence="2" type="primary">MPG1_2</name>
    <name evidence="2" type="ORF">HETSPECPRED_007340</name>
</gene>
<proteinExistence type="predicted"/>
<dbReference type="Proteomes" id="UP000664521">
    <property type="component" value="Unassembled WGS sequence"/>
</dbReference>
<evidence type="ECO:0000313" key="3">
    <source>
        <dbReference type="Proteomes" id="UP000664521"/>
    </source>
</evidence>
<dbReference type="Pfam" id="PF13563">
    <property type="entry name" value="2_5_RNA_ligase2"/>
    <property type="match status" value="1"/>
</dbReference>
<comment type="caution">
    <text evidence="2">The sequence shown here is derived from an EMBL/GenBank/DDBJ whole genome shotgun (WGS) entry which is preliminary data.</text>
</comment>
<feature type="compositionally biased region" description="Polar residues" evidence="1">
    <location>
        <begin position="1"/>
        <end position="16"/>
    </location>
</feature>
<feature type="region of interest" description="Disordered" evidence="1">
    <location>
        <begin position="1"/>
        <end position="26"/>
    </location>
</feature>
<protein>
    <submittedName>
        <fullName evidence="2">Mannose-1-phosphate guanyltransferase</fullName>
    </submittedName>
</protein>
<dbReference type="GO" id="GO:0016740">
    <property type="term" value="F:transferase activity"/>
    <property type="evidence" value="ECO:0007669"/>
    <property type="project" value="UniProtKB-KW"/>
</dbReference>
<dbReference type="Gene3D" id="3.90.1140.10">
    <property type="entry name" value="Cyclic phosphodiesterase"/>
    <property type="match status" value="1"/>
</dbReference>
<evidence type="ECO:0000313" key="2">
    <source>
        <dbReference type="EMBL" id="CAF9929312.1"/>
    </source>
</evidence>
<sequence length="228" mass="26188">MSTAAYTPKTQENTIVAQRPPSPHIKNPDHFANTGIDEDSTYVLTLQTNREFHERINDLRRQYFPAQLNKIDAHITLFHALPGSRLGFILSDLLEIARTEQRFRIQTIKPLQWTHGVALDANNHCAHRLWKLLERKWGSAGADFLSKQDRGGFKAHYTIQNKVEKEVAKQTWEEVRDRFESDEGEVLGFTLYKYAKSGHWIYQQAFDFAESLGPTMSSVDFPSLGNPT</sequence>